<protein>
    <recommendedName>
        <fullName evidence="1">N(6)-L-threonylcarbamoyladenine synthase</fullName>
        <ecNumber evidence="1">2.3.1.234</ecNumber>
    </recommendedName>
    <alternativeName>
        <fullName evidence="7">N6-L-threonylcarbamoyladenine synthase</fullName>
    </alternativeName>
</protein>
<evidence type="ECO:0000256" key="6">
    <source>
        <dbReference type="ARBA" id="ARBA00023315"/>
    </source>
</evidence>
<dbReference type="InterPro" id="IPR000905">
    <property type="entry name" value="Gcp-like_dom"/>
</dbReference>
<gene>
    <name evidence="11" type="primary">Mo00270</name>
    <name evidence="11" type="ORF">E5Q_00270</name>
</gene>
<keyword evidence="3 9" id="KW-0808">Transferase</keyword>
<dbReference type="AlphaFoldDB" id="G7DSR8"/>
<organism evidence="11 12">
    <name type="scientific">Mixia osmundae (strain CBS 9802 / IAM 14324 / JCM 22182 / KY 12970)</name>
    <dbReference type="NCBI Taxonomy" id="764103"/>
    <lineage>
        <taxon>Eukaryota</taxon>
        <taxon>Fungi</taxon>
        <taxon>Dikarya</taxon>
        <taxon>Basidiomycota</taxon>
        <taxon>Pucciniomycotina</taxon>
        <taxon>Mixiomycetes</taxon>
        <taxon>Mixiales</taxon>
        <taxon>Mixiaceae</taxon>
        <taxon>Mixia</taxon>
    </lineage>
</organism>
<feature type="binding site" evidence="9">
    <location>
        <position position="172"/>
    </location>
    <ligand>
        <name>a divalent metal cation</name>
        <dbReference type="ChEBI" id="CHEBI:60240"/>
    </ligand>
</feature>
<dbReference type="EMBL" id="BABT02000008">
    <property type="protein sequence ID" value="GAA93626.1"/>
    <property type="molecule type" value="Genomic_DNA"/>
</dbReference>
<feature type="binding site" evidence="9">
    <location>
        <position position="151"/>
    </location>
    <ligand>
        <name>a divalent metal cation</name>
        <dbReference type="ChEBI" id="CHEBI:60240"/>
    </ligand>
</feature>
<dbReference type="GO" id="GO:0061711">
    <property type="term" value="F:tRNA N(6)-L-threonylcarbamoyladenine synthase activity"/>
    <property type="evidence" value="ECO:0007669"/>
    <property type="project" value="UniProtKB-EC"/>
</dbReference>
<dbReference type="GO" id="GO:0046872">
    <property type="term" value="F:metal ion binding"/>
    <property type="evidence" value="ECO:0007669"/>
    <property type="project" value="UniProtKB-KW"/>
</dbReference>
<evidence type="ECO:0000256" key="7">
    <source>
        <dbReference type="ARBA" id="ARBA00030439"/>
    </source>
</evidence>
<keyword evidence="5 9" id="KW-0479">Metal-binding</keyword>
<evidence type="ECO:0000313" key="11">
    <source>
        <dbReference type="EMBL" id="GAA93626.1"/>
    </source>
</evidence>
<dbReference type="FunCoup" id="G7DSR8">
    <property type="interactions" value="142"/>
</dbReference>
<dbReference type="HAMAP" id="MF_01446">
    <property type="entry name" value="Kae1"/>
    <property type="match status" value="1"/>
</dbReference>
<reference evidence="11 12" key="1">
    <citation type="journal article" date="2011" name="J. Gen. Appl. Microbiol.">
        <title>Draft genome sequencing of the enigmatic basidiomycete Mixia osmundae.</title>
        <authorList>
            <person name="Nishida H."/>
            <person name="Nagatsuka Y."/>
            <person name="Sugiyama J."/>
        </authorList>
    </citation>
    <scope>NUCLEOTIDE SEQUENCE [LARGE SCALE GENOMIC DNA]</scope>
    <source>
        <strain evidence="12">CBS 9802 / IAM 14324 / JCM 22182 / KY 12970</strain>
    </source>
</reference>
<dbReference type="FunFam" id="3.30.420.40:FF:000141">
    <property type="entry name" value="Probable tRNA N6-adenosine threonylcarbamoyltransferase"/>
    <property type="match status" value="1"/>
</dbReference>
<dbReference type="OMA" id="HHRSWVV"/>
<dbReference type="GO" id="GO:0002949">
    <property type="term" value="P:tRNA threonylcarbamoyladenosine modification"/>
    <property type="evidence" value="ECO:0007669"/>
    <property type="project" value="UniProtKB-UniRule"/>
</dbReference>
<dbReference type="InParanoid" id="G7DSR8"/>
<comment type="catalytic activity">
    <reaction evidence="8 9">
        <text>L-threonylcarbamoyladenylate + adenosine(37) in tRNA = N(6)-L-threonylcarbamoyladenosine(37) in tRNA + AMP + H(+)</text>
        <dbReference type="Rhea" id="RHEA:37059"/>
        <dbReference type="Rhea" id="RHEA-COMP:10162"/>
        <dbReference type="Rhea" id="RHEA-COMP:10163"/>
        <dbReference type="ChEBI" id="CHEBI:15378"/>
        <dbReference type="ChEBI" id="CHEBI:73682"/>
        <dbReference type="ChEBI" id="CHEBI:74411"/>
        <dbReference type="ChEBI" id="CHEBI:74418"/>
        <dbReference type="ChEBI" id="CHEBI:456215"/>
        <dbReference type="EC" id="2.3.1.234"/>
    </reaction>
</comment>
<dbReference type="CDD" id="cd24132">
    <property type="entry name" value="ASKHA_NBD_OSGEP_like_euk"/>
    <property type="match status" value="1"/>
</dbReference>
<dbReference type="SUPFAM" id="SSF53067">
    <property type="entry name" value="Actin-like ATPase domain"/>
    <property type="match status" value="1"/>
</dbReference>
<keyword evidence="4 9" id="KW-0819">tRNA processing</keyword>
<evidence type="ECO:0000259" key="10">
    <source>
        <dbReference type="Pfam" id="PF00814"/>
    </source>
</evidence>
<comment type="caution">
    <text evidence="11">The sequence shown here is derived from an EMBL/GenBank/DDBJ whole genome shotgun (WGS) entry which is preliminary data.</text>
</comment>
<comment type="cofactor">
    <cofactor evidence="9">
        <name>a divalent metal cation</name>
        <dbReference type="ChEBI" id="CHEBI:60240"/>
    </cofactor>
    <text evidence="9">Binds 1 divalent metal cation per subunit.</text>
</comment>
<accession>G7DSR8</accession>
<dbReference type="GO" id="GO:0005737">
    <property type="term" value="C:cytoplasm"/>
    <property type="evidence" value="ECO:0007669"/>
    <property type="project" value="UniProtKB-SubCell"/>
</dbReference>
<dbReference type="InterPro" id="IPR034680">
    <property type="entry name" value="Kae1_archaea_euk"/>
</dbReference>
<feature type="binding site" evidence="9">
    <location>
        <position position="219"/>
    </location>
    <ligand>
        <name>substrate</name>
    </ligand>
</feature>
<dbReference type="GO" id="GO:0005634">
    <property type="term" value="C:nucleus"/>
    <property type="evidence" value="ECO:0007669"/>
    <property type="project" value="UniProtKB-SubCell"/>
</dbReference>
<dbReference type="InterPro" id="IPR043129">
    <property type="entry name" value="ATPase_NBD"/>
</dbReference>
<evidence type="ECO:0000256" key="8">
    <source>
        <dbReference type="ARBA" id="ARBA00048117"/>
    </source>
</evidence>
<evidence type="ECO:0000256" key="4">
    <source>
        <dbReference type="ARBA" id="ARBA00022694"/>
    </source>
</evidence>
<keyword evidence="12" id="KW-1185">Reference proteome</keyword>
<dbReference type="PRINTS" id="PR00789">
    <property type="entry name" value="OSIALOPTASE"/>
</dbReference>
<dbReference type="PANTHER" id="PTHR11735">
    <property type="entry name" value="TRNA N6-ADENOSINE THREONYLCARBAMOYLTRANSFERASE"/>
    <property type="match status" value="1"/>
</dbReference>
<dbReference type="Gene3D" id="3.30.420.40">
    <property type="match status" value="2"/>
</dbReference>
<feature type="binding site" evidence="9">
    <location>
        <begin position="172"/>
        <end position="176"/>
    </location>
    <ligand>
        <name>substrate</name>
    </ligand>
</feature>
<evidence type="ECO:0000256" key="9">
    <source>
        <dbReference type="HAMAP-Rule" id="MF_03180"/>
    </source>
</evidence>
<evidence type="ECO:0000256" key="5">
    <source>
        <dbReference type="ARBA" id="ARBA00022723"/>
    </source>
</evidence>
<feature type="binding site" evidence="9">
    <location>
        <position position="369"/>
    </location>
    <ligand>
        <name>a divalent metal cation</name>
        <dbReference type="ChEBI" id="CHEBI:60240"/>
    </ligand>
</feature>
<comment type="similarity">
    <text evidence="9">Belongs to the KAE1 / TsaD family.</text>
</comment>
<keyword evidence="9" id="KW-0539">Nucleus</keyword>
<feature type="binding site" evidence="9">
    <location>
        <position position="341"/>
    </location>
    <ligand>
        <name>substrate</name>
    </ligand>
</feature>
<feature type="binding site" evidence="9">
    <location>
        <position position="155"/>
    </location>
    <ligand>
        <name>a divalent metal cation</name>
        <dbReference type="ChEBI" id="CHEBI:60240"/>
    </ligand>
</feature>
<proteinExistence type="inferred from homology"/>
<dbReference type="RefSeq" id="XP_014570469.1">
    <property type="nucleotide sequence ID" value="XM_014714983.1"/>
</dbReference>
<dbReference type="PANTHER" id="PTHR11735:SF14">
    <property type="entry name" value="TRNA N6-ADENOSINE THREONYLCARBAMOYLTRANSFERASE"/>
    <property type="match status" value="1"/>
</dbReference>
<evidence type="ECO:0000256" key="3">
    <source>
        <dbReference type="ARBA" id="ARBA00022679"/>
    </source>
</evidence>
<evidence type="ECO:0000256" key="2">
    <source>
        <dbReference type="ARBA" id="ARBA00022490"/>
    </source>
</evidence>
<feature type="domain" description="Gcp-like" evidence="10">
    <location>
        <begin position="66"/>
        <end position="375"/>
    </location>
</feature>
<comment type="subcellular location">
    <subcellularLocation>
        <location evidence="9">Cytoplasm</location>
    </subcellularLocation>
    <subcellularLocation>
        <location evidence="9">Nucleus</location>
    </subcellularLocation>
</comment>
<dbReference type="Proteomes" id="UP000009131">
    <property type="component" value="Unassembled WGS sequence"/>
</dbReference>
<keyword evidence="6 9" id="KW-0012">Acyltransferase</keyword>
<keyword evidence="2 9" id="KW-0963">Cytoplasm</keyword>
<dbReference type="eggNOG" id="KOG2708">
    <property type="taxonomic scope" value="Eukaryota"/>
</dbReference>
<feature type="binding site" evidence="9">
    <location>
        <position position="223"/>
    </location>
    <ligand>
        <name>substrate</name>
    </ligand>
</feature>
<sequence length="410" mass="44413">MVAATRLQNPLAAPERAYIALGLEGSANKLGIGVIRHSPVETTLERSSPASPATYACKSSNAQVQVLSNVRHTYITPPGTGFQPGDTARHHRQWIMRVTKKALLAAKLDMSQVDCVCFTKGPGMGAPLQTVAFVARILATMYGKPLIGVNHCVGHIEMGRTITSALNPVVLYVSGGNTQIIAYSHQRYRIFGETLDIAVGNCLDRFARIVGLPNDPSPGYNIELAARKGSKLLAMPYATKGMDVMLGGILASAAAWTRHPRFKQSALASDPASLDDLHLAQDDPKDDCDAQDSETDDGFTTEDLCFSLQETIFAMLVEITERAMAHIGSREVLIVGGVGCNERLQQMMGIMASERGGSVFATDEKFCIDNGIMIAHAGLLSHRMGFATRLEHSTITQRFRTDQVLVNWRA</sequence>
<dbReference type="Pfam" id="PF00814">
    <property type="entry name" value="TsaD"/>
    <property type="match status" value="1"/>
</dbReference>
<dbReference type="STRING" id="764103.G7DSR8"/>
<evidence type="ECO:0000256" key="1">
    <source>
        <dbReference type="ARBA" id="ARBA00012156"/>
    </source>
</evidence>
<reference evidence="11 12" key="2">
    <citation type="journal article" date="2012" name="Open Biol.">
        <title>Characteristics of nucleosomes and linker DNA regions on the genome of the basidiomycete Mixia osmundae revealed by mono- and dinucleosome mapping.</title>
        <authorList>
            <person name="Nishida H."/>
            <person name="Kondo S."/>
            <person name="Matsumoto T."/>
            <person name="Suzuki Y."/>
            <person name="Yoshikawa H."/>
            <person name="Taylor T.D."/>
            <person name="Sugiyama J."/>
        </authorList>
    </citation>
    <scope>NUCLEOTIDE SEQUENCE [LARGE SCALE GENOMIC DNA]</scope>
    <source>
        <strain evidence="12">CBS 9802 / IAM 14324 / JCM 22182 / KY 12970</strain>
    </source>
</reference>
<dbReference type="InterPro" id="IPR017861">
    <property type="entry name" value="KAE1/TsaD"/>
</dbReference>
<dbReference type="EC" id="2.3.1.234" evidence="1"/>
<dbReference type="OrthoDB" id="10254073at2759"/>
<feature type="binding site" evidence="9">
    <location>
        <position position="204"/>
    </location>
    <ligand>
        <name>substrate</name>
    </ligand>
</feature>
<name>G7DSR8_MIXOS</name>
<dbReference type="HOGENOM" id="CLU_023208_2_2_1"/>
<evidence type="ECO:0000313" key="12">
    <source>
        <dbReference type="Proteomes" id="UP000009131"/>
    </source>
</evidence>
<dbReference type="GO" id="GO:0000408">
    <property type="term" value="C:EKC/KEOPS complex"/>
    <property type="evidence" value="ECO:0007669"/>
    <property type="project" value="InterPro"/>
</dbReference>